<keyword evidence="3" id="KW-1185">Reference proteome</keyword>
<dbReference type="Pfam" id="PF05099">
    <property type="entry name" value="TerB"/>
    <property type="match status" value="1"/>
</dbReference>
<accession>A0A7Y0HF70</accession>
<proteinExistence type="predicted"/>
<name>A0A7Y0HF70_9PROT</name>
<evidence type="ECO:0000313" key="3">
    <source>
        <dbReference type="Proteomes" id="UP000539372"/>
    </source>
</evidence>
<evidence type="ECO:0000313" key="2">
    <source>
        <dbReference type="EMBL" id="NMM45500.1"/>
    </source>
</evidence>
<protein>
    <submittedName>
        <fullName evidence="2">Tellurite resistance TerB family protein</fullName>
    </submittedName>
</protein>
<dbReference type="EMBL" id="JABBNT010000004">
    <property type="protein sequence ID" value="NMM45500.1"/>
    <property type="molecule type" value="Genomic_DNA"/>
</dbReference>
<reference evidence="2 3" key="1">
    <citation type="submission" date="2020-04" db="EMBL/GenBank/DDBJ databases">
        <title>Rhodospirillaceae bacterium KN72 isolated from deep sea.</title>
        <authorList>
            <person name="Zhang D.-C."/>
        </authorList>
    </citation>
    <scope>NUCLEOTIDE SEQUENCE [LARGE SCALE GENOMIC DNA]</scope>
    <source>
        <strain evidence="2 3">KN72</strain>
    </source>
</reference>
<comment type="caution">
    <text evidence="2">The sequence shown here is derived from an EMBL/GenBank/DDBJ whole genome shotgun (WGS) entry which is preliminary data.</text>
</comment>
<organism evidence="2 3">
    <name type="scientific">Pacificispira spongiicola</name>
    <dbReference type="NCBI Taxonomy" id="2729598"/>
    <lineage>
        <taxon>Bacteria</taxon>
        <taxon>Pseudomonadati</taxon>
        <taxon>Pseudomonadota</taxon>
        <taxon>Alphaproteobacteria</taxon>
        <taxon>Rhodospirillales</taxon>
        <taxon>Rhodospirillaceae</taxon>
        <taxon>Pacificispira</taxon>
    </lineage>
</organism>
<dbReference type="InterPro" id="IPR029024">
    <property type="entry name" value="TerB-like"/>
</dbReference>
<dbReference type="InterPro" id="IPR007791">
    <property type="entry name" value="DjlA_N"/>
</dbReference>
<dbReference type="Proteomes" id="UP000539372">
    <property type="component" value="Unassembled WGS sequence"/>
</dbReference>
<dbReference type="RefSeq" id="WP_169625894.1">
    <property type="nucleotide sequence ID" value="NZ_JABBNT010000004.1"/>
</dbReference>
<feature type="domain" description="Co-chaperone DjlA N-terminal" evidence="1">
    <location>
        <begin position="6"/>
        <end position="116"/>
    </location>
</feature>
<gene>
    <name evidence="2" type="ORF">HH303_13480</name>
</gene>
<dbReference type="AlphaFoldDB" id="A0A7Y0HF70"/>
<evidence type="ECO:0000259" key="1">
    <source>
        <dbReference type="Pfam" id="PF05099"/>
    </source>
</evidence>
<dbReference type="Gene3D" id="1.10.3680.10">
    <property type="entry name" value="TerB-like"/>
    <property type="match status" value="1"/>
</dbReference>
<dbReference type="CDD" id="cd07176">
    <property type="entry name" value="terB"/>
    <property type="match status" value="1"/>
</dbReference>
<dbReference type="SUPFAM" id="SSF158682">
    <property type="entry name" value="TerB-like"/>
    <property type="match status" value="1"/>
</dbReference>
<sequence length="134" mass="14775">MLDMHEALIHGMVTMAAADASVADTELEAIGKIVTTLPVFQDFDLARLPRIAETCLAKLDDEDGLERILREMKAGLPVSLRETAYALAVEVAASDLKATDEELNLLQMIRQSLELDRLICTGIERGARARYTFV</sequence>